<evidence type="ECO:0000256" key="5">
    <source>
        <dbReference type="ARBA" id="ARBA00023136"/>
    </source>
</evidence>
<dbReference type="PANTHER" id="PTHR10877">
    <property type="entry name" value="POLYCYSTIN FAMILY MEMBER"/>
    <property type="match status" value="1"/>
</dbReference>
<dbReference type="InterPro" id="IPR051223">
    <property type="entry name" value="Polycystin"/>
</dbReference>
<dbReference type="Pfam" id="PF20519">
    <property type="entry name" value="Polycystin_dom"/>
    <property type="match status" value="1"/>
</dbReference>
<dbReference type="InterPro" id="IPR013122">
    <property type="entry name" value="PKD1_2_channel"/>
</dbReference>
<evidence type="ECO:0000256" key="2">
    <source>
        <dbReference type="ARBA" id="ARBA00007200"/>
    </source>
</evidence>
<keyword evidence="10" id="KW-1185">Reference proteome</keyword>
<name>A0ABM1NMT8_DROAR</name>
<dbReference type="Proteomes" id="UP000694904">
    <property type="component" value="Chromosome 2"/>
</dbReference>
<feature type="transmembrane region" description="Helical" evidence="7">
    <location>
        <begin position="372"/>
        <end position="397"/>
    </location>
</feature>
<feature type="domain" description="Polycystin cation channel PKD1/PKD2" evidence="8">
    <location>
        <begin position="368"/>
        <end position="586"/>
    </location>
</feature>
<evidence type="ECO:0000256" key="4">
    <source>
        <dbReference type="ARBA" id="ARBA00022989"/>
    </source>
</evidence>
<comment type="similarity">
    <text evidence="2">Belongs to the polycystin family.</text>
</comment>
<proteinExistence type="inferred from homology"/>
<feature type="transmembrane region" description="Helical" evidence="7">
    <location>
        <begin position="446"/>
        <end position="472"/>
    </location>
</feature>
<feature type="transmembrane region" description="Helical" evidence="7">
    <location>
        <begin position="409"/>
        <end position="426"/>
    </location>
</feature>
<reference evidence="10" key="1">
    <citation type="journal article" date="1997" name="Nucleic Acids Res.">
        <title>tRNAscan-SE: a program for improved detection of transfer RNA genes in genomic sequence.</title>
        <authorList>
            <person name="Lowe T.M."/>
            <person name="Eddy S.R."/>
        </authorList>
    </citation>
    <scope>NUCLEOTIDE SEQUENCE [LARGE SCALE GENOMIC DNA]</scope>
</reference>
<evidence type="ECO:0000259" key="9">
    <source>
        <dbReference type="Pfam" id="PF20519"/>
    </source>
</evidence>
<dbReference type="Pfam" id="PF08016">
    <property type="entry name" value="PKD_channel"/>
    <property type="match status" value="1"/>
</dbReference>
<keyword evidence="5 7" id="KW-0472">Membrane</keyword>
<evidence type="ECO:0000313" key="11">
    <source>
        <dbReference type="RefSeq" id="XP_017856274.1"/>
    </source>
</evidence>
<protein>
    <submittedName>
        <fullName evidence="11">Polycystic kidney disease protein 1-like 3</fullName>
    </submittedName>
</protein>
<feature type="domain" description="Polycystin" evidence="9">
    <location>
        <begin position="168"/>
        <end position="360"/>
    </location>
</feature>
<sequence length="717" mass="83724">MAKRTNLFFLWTTLFTVSVCLTTIGVFSGFNHSMGKFRSMLVSLLIVLLGHFLFGDPIRFLILASLDAFWSPQNLKYATVAEVGHQKQLDYLNLRLNSLRAHLSIPEKHRNEKLNSQYREIVNDLWLFGKYFLFIMCLVLFLSDETTYYTRNHIKRLFTYNYSSYYGLYDVGELTGAYDFIKSTLIDDFAIDGDESQKSWIHSEQTALLGVVRLRQSRVTDFQHDRVSDPPFSEKSYLPGWKLPYRRFPYDEVYWRIYEPWVFKNLHSGLNLLVLQQHTGYLRSYPKLSGYMSLLARSQQNSHVIVRFLRKNKWLTYNTSVLFMEFALYSVNAKLLAVCTLRIEQTTFGTMIPYVNVNAISSFQKVDHLTHLTILFIIMYIITFVDFVKGLAIKLWFEPAQIRSFWNKVDVAIFVLNILILIMIFIRESKITNIFDHLANDSKMEFIQVLEATHVHSFTTILIGFLLCLITLRLWKALEFSNVFQLFTQTLYLSWRAVASVAVVIIVLLLGFAIAVSTFNGNNSFNFSQFRQSIITCTCFTFGYTNGVSPEELFRGGQFIGAIFFSILVFVISVILVNMFVSIINDFVCTAKHQRDMISGRRINIFQFIYAEMRVYVLKIKQFPKFRICYRRNNRTVSENIMKSIQSIRNKRKKWEATITKAFVAKNTISPLDNIVEHAESKYNQERIYTIGAILNTQIDILQNLSHHHKRTRRQSE</sequence>
<dbReference type="InterPro" id="IPR046791">
    <property type="entry name" value="Polycystin_dom"/>
</dbReference>
<gene>
    <name evidence="11" type="primary">LOC108609062</name>
</gene>
<reference evidence="11" key="3">
    <citation type="submission" date="2025-08" db="UniProtKB">
        <authorList>
            <consortium name="RefSeq"/>
        </authorList>
    </citation>
    <scope>IDENTIFICATION</scope>
    <source>
        <tissue evidence="11">Whole organism</tissue>
    </source>
</reference>
<feature type="transmembrane region" description="Helical" evidence="7">
    <location>
        <begin position="125"/>
        <end position="143"/>
    </location>
</feature>
<keyword evidence="4 7" id="KW-1133">Transmembrane helix</keyword>
<accession>A0ABM1NMT8</accession>
<dbReference type="RefSeq" id="XP_017856274.1">
    <property type="nucleotide sequence ID" value="XM_018000785.1"/>
</dbReference>
<feature type="transmembrane region" description="Helical" evidence="7">
    <location>
        <begin position="559"/>
        <end position="588"/>
    </location>
</feature>
<evidence type="ECO:0000313" key="10">
    <source>
        <dbReference type="Proteomes" id="UP000694904"/>
    </source>
</evidence>
<evidence type="ECO:0000256" key="3">
    <source>
        <dbReference type="ARBA" id="ARBA00022692"/>
    </source>
</evidence>
<feature type="transmembrane region" description="Helical" evidence="7">
    <location>
        <begin position="6"/>
        <end position="30"/>
    </location>
</feature>
<dbReference type="InterPro" id="IPR003915">
    <property type="entry name" value="PKD_2"/>
</dbReference>
<dbReference type="GeneID" id="108609062"/>
<feature type="transmembrane region" description="Helical" evidence="7">
    <location>
        <begin position="493"/>
        <end position="516"/>
    </location>
</feature>
<feature type="transmembrane region" description="Helical" evidence="7">
    <location>
        <begin position="42"/>
        <end position="66"/>
    </location>
</feature>
<organism evidence="10 11">
    <name type="scientific">Drosophila arizonae</name>
    <name type="common">Fruit fly</name>
    <dbReference type="NCBI Taxonomy" id="7263"/>
    <lineage>
        <taxon>Eukaryota</taxon>
        <taxon>Metazoa</taxon>
        <taxon>Ecdysozoa</taxon>
        <taxon>Arthropoda</taxon>
        <taxon>Hexapoda</taxon>
        <taxon>Insecta</taxon>
        <taxon>Pterygota</taxon>
        <taxon>Neoptera</taxon>
        <taxon>Endopterygota</taxon>
        <taxon>Diptera</taxon>
        <taxon>Brachycera</taxon>
        <taxon>Muscomorpha</taxon>
        <taxon>Ephydroidea</taxon>
        <taxon>Drosophilidae</taxon>
        <taxon>Drosophila</taxon>
    </lineage>
</organism>
<comment type="subcellular location">
    <subcellularLocation>
        <location evidence="1">Membrane</location>
        <topology evidence="1">Multi-pass membrane protein</topology>
    </subcellularLocation>
</comment>
<dbReference type="Gene3D" id="1.10.287.70">
    <property type="match status" value="1"/>
</dbReference>
<evidence type="ECO:0000259" key="8">
    <source>
        <dbReference type="Pfam" id="PF08016"/>
    </source>
</evidence>
<evidence type="ECO:0000256" key="6">
    <source>
        <dbReference type="ARBA" id="ARBA00023180"/>
    </source>
</evidence>
<reference evidence="10" key="2">
    <citation type="journal article" date="2016" name="G3 (Bethesda)">
        <title>Genome Evolution in Three Species of Cactophilic Drosophila.</title>
        <authorList>
            <person name="Sanchez-Flores A."/>
            <person name="Penazola F."/>
            <person name="Carpinteyro-Ponce J."/>
            <person name="Nazario-Yepiz N."/>
            <person name="Abreu-Goodger C."/>
            <person name="Machado C.A."/>
            <person name="Markow T.A."/>
        </authorList>
    </citation>
    <scope>NUCLEOTIDE SEQUENCE [LARGE SCALE GENOMIC DNA]</scope>
</reference>
<feature type="transmembrane region" description="Helical" evidence="7">
    <location>
        <begin position="314"/>
        <end position="331"/>
    </location>
</feature>
<evidence type="ECO:0000256" key="1">
    <source>
        <dbReference type="ARBA" id="ARBA00004141"/>
    </source>
</evidence>
<keyword evidence="6" id="KW-0325">Glycoprotein</keyword>
<keyword evidence="3 7" id="KW-0812">Transmembrane</keyword>
<dbReference type="PRINTS" id="PR01433">
    <property type="entry name" value="POLYCYSTIN2"/>
</dbReference>
<evidence type="ECO:0000256" key="7">
    <source>
        <dbReference type="SAM" id="Phobius"/>
    </source>
</evidence>
<dbReference type="PANTHER" id="PTHR10877:SF183">
    <property type="entry name" value="AT14535P-RELATED"/>
    <property type="match status" value="1"/>
</dbReference>